<dbReference type="OrthoDB" id="691329at2759"/>
<dbReference type="Proteomes" id="UP000515123">
    <property type="component" value="Linkage group 12"/>
</dbReference>
<protein>
    <submittedName>
        <fullName evidence="2">Uncharacterized protein LOC109718745 isoform X1</fullName>
    </submittedName>
</protein>
<dbReference type="GeneID" id="109718745"/>
<accession>A0A6P5G4P8</accession>
<evidence type="ECO:0000313" key="2">
    <source>
        <dbReference type="RefSeq" id="XP_020100728.1"/>
    </source>
</evidence>
<dbReference type="AlphaFoldDB" id="A0A6P5G4P8"/>
<reference evidence="2" key="2">
    <citation type="submission" date="2025-08" db="UniProtKB">
        <authorList>
            <consortium name="RefSeq"/>
        </authorList>
    </citation>
    <scope>IDENTIFICATION</scope>
    <source>
        <tissue evidence="2">Leaf</tissue>
    </source>
</reference>
<name>A0A6P5G4P8_ANACO</name>
<sequence length="316" mass="36035">MASSSPPSSGRGRRLSELLEEQQEPFFLDIYLIENGYSTKLLEAQSTTICWPSISSTTNKLQRLTSNGFKKRRGSSWLVRTILSKILHAKAVKRALNWDYKPPEIGRKSVSDCLFKSKRQIAHARLSCSDRVDADEFDGKEVRWESIEMEDSNSKQLSPVSVFELHSYESSPLHDGHLVRTSGKEETMPNKALDIFKELLEAAYTPALNQFAESKELENSKVVVEDVHVTVEGSDHECLGPGGIEEYFKKEELELAMIRHLIQCEVSQWDMEWRDFLKAQERESIGIEIEGAIFEEMRGEAVFDILGLLQCKLERC</sequence>
<keyword evidence="1" id="KW-1185">Reference proteome</keyword>
<dbReference type="RefSeq" id="XP_020100728.1">
    <property type="nucleotide sequence ID" value="XM_020245139.1"/>
</dbReference>
<reference evidence="1" key="1">
    <citation type="journal article" date="2015" name="Nat. Genet.">
        <title>The pineapple genome and the evolution of CAM photosynthesis.</title>
        <authorList>
            <person name="Ming R."/>
            <person name="VanBuren R."/>
            <person name="Wai C.M."/>
            <person name="Tang H."/>
            <person name="Schatz M.C."/>
            <person name="Bowers J.E."/>
            <person name="Lyons E."/>
            <person name="Wang M.L."/>
            <person name="Chen J."/>
            <person name="Biggers E."/>
            <person name="Zhang J."/>
            <person name="Huang L."/>
            <person name="Zhang L."/>
            <person name="Miao W."/>
            <person name="Zhang J."/>
            <person name="Ye Z."/>
            <person name="Miao C."/>
            <person name="Lin Z."/>
            <person name="Wang H."/>
            <person name="Zhou H."/>
            <person name="Yim W.C."/>
            <person name="Priest H.D."/>
            <person name="Zheng C."/>
            <person name="Woodhouse M."/>
            <person name="Edger P.P."/>
            <person name="Guyot R."/>
            <person name="Guo H.B."/>
            <person name="Guo H."/>
            <person name="Zheng G."/>
            <person name="Singh R."/>
            <person name="Sharma A."/>
            <person name="Min X."/>
            <person name="Zheng Y."/>
            <person name="Lee H."/>
            <person name="Gurtowski J."/>
            <person name="Sedlazeck F.J."/>
            <person name="Harkess A."/>
            <person name="McKain M.R."/>
            <person name="Liao Z."/>
            <person name="Fang J."/>
            <person name="Liu J."/>
            <person name="Zhang X."/>
            <person name="Zhang Q."/>
            <person name="Hu W."/>
            <person name="Qin Y."/>
            <person name="Wang K."/>
            <person name="Chen L.Y."/>
            <person name="Shirley N."/>
            <person name="Lin Y.R."/>
            <person name="Liu L.Y."/>
            <person name="Hernandez A.G."/>
            <person name="Wright C.L."/>
            <person name="Bulone V."/>
            <person name="Tuskan G.A."/>
            <person name="Heath K."/>
            <person name="Zee F."/>
            <person name="Moore P.H."/>
            <person name="Sunkar R."/>
            <person name="Leebens-Mack J.H."/>
            <person name="Mockler T."/>
            <person name="Bennetzen J.L."/>
            <person name="Freeling M."/>
            <person name="Sankoff D."/>
            <person name="Paterson A.H."/>
            <person name="Zhu X."/>
            <person name="Yang X."/>
            <person name="Smith J.A."/>
            <person name="Cushman J.C."/>
            <person name="Paull R.E."/>
            <person name="Yu Q."/>
        </authorList>
    </citation>
    <scope>NUCLEOTIDE SEQUENCE [LARGE SCALE GENOMIC DNA]</scope>
    <source>
        <strain evidence="1">cv. F153</strain>
    </source>
</reference>
<evidence type="ECO:0000313" key="1">
    <source>
        <dbReference type="Proteomes" id="UP000515123"/>
    </source>
</evidence>
<gene>
    <name evidence="2" type="primary">LOC109718745</name>
</gene>
<proteinExistence type="predicted"/>
<dbReference type="PANTHER" id="PTHR36885:SF1">
    <property type="entry name" value="EXPRESSED PROTEIN"/>
    <property type="match status" value="1"/>
</dbReference>
<dbReference type="PANTHER" id="PTHR36885">
    <property type="entry name" value="EXPRESSED PROTEIN"/>
    <property type="match status" value="1"/>
</dbReference>
<organism evidence="1 2">
    <name type="scientific">Ananas comosus</name>
    <name type="common">Pineapple</name>
    <name type="synonym">Ananas ananas</name>
    <dbReference type="NCBI Taxonomy" id="4615"/>
    <lineage>
        <taxon>Eukaryota</taxon>
        <taxon>Viridiplantae</taxon>
        <taxon>Streptophyta</taxon>
        <taxon>Embryophyta</taxon>
        <taxon>Tracheophyta</taxon>
        <taxon>Spermatophyta</taxon>
        <taxon>Magnoliopsida</taxon>
        <taxon>Liliopsida</taxon>
        <taxon>Poales</taxon>
        <taxon>Bromeliaceae</taxon>
        <taxon>Bromelioideae</taxon>
        <taxon>Ananas</taxon>
    </lineage>
</organism>